<proteinExistence type="predicted"/>
<dbReference type="Proteomes" id="UP001291623">
    <property type="component" value="Unassembled WGS sequence"/>
</dbReference>
<feature type="region of interest" description="Disordered" evidence="1">
    <location>
        <begin position="64"/>
        <end position="87"/>
    </location>
</feature>
<keyword evidence="3" id="KW-1185">Reference proteome</keyword>
<evidence type="ECO:0000313" key="3">
    <source>
        <dbReference type="Proteomes" id="UP001291623"/>
    </source>
</evidence>
<dbReference type="AlphaFoldDB" id="A0AAE1R1C6"/>
<reference evidence="2" key="1">
    <citation type="submission" date="2023-12" db="EMBL/GenBank/DDBJ databases">
        <title>Genome assembly of Anisodus tanguticus.</title>
        <authorList>
            <person name="Wang Y.-J."/>
        </authorList>
    </citation>
    <scope>NUCLEOTIDE SEQUENCE</scope>
    <source>
        <strain evidence="2">KB-2021</strain>
        <tissue evidence="2">Leaf</tissue>
    </source>
</reference>
<dbReference type="EMBL" id="JAVYJV010000020">
    <property type="protein sequence ID" value="KAK4343829.1"/>
    <property type="molecule type" value="Genomic_DNA"/>
</dbReference>
<comment type="caution">
    <text evidence="2">The sequence shown here is derived from an EMBL/GenBank/DDBJ whole genome shotgun (WGS) entry which is preliminary data.</text>
</comment>
<accession>A0AAE1R1C6</accession>
<name>A0AAE1R1C6_9SOLA</name>
<feature type="region of interest" description="Disordered" evidence="1">
    <location>
        <begin position="17"/>
        <end position="41"/>
    </location>
</feature>
<protein>
    <submittedName>
        <fullName evidence="2">Uncharacterized protein</fullName>
    </submittedName>
</protein>
<evidence type="ECO:0000313" key="2">
    <source>
        <dbReference type="EMBL" id="KAK4343829.1"/>
    </source>
</evidence>
<organism evidence="2 3">
    <name type="scientific">Anisodus tanguticus</name>
    <dbReference type="NCBI Taxonomy" id="243964"/>
    <lineage>
        <taxon>Eukaryota</taxon>
        <taxon>Viridiplantae</taxon>
        <taxon>Streptophyta</taxon>
        <taxon>Embryophyta</taxon>
        <taxon>Tracheophyta</taxon>
        <taxon>Spermatophyta</taxon>
        <taxon>Magnoliopsida</taxon>
        <taxon>eudicotyledons</taxon>
        <taxon>Gunneridae</taxon>
        <taxon>Pentapetalae</taxon>
        <taxon>asterids</taxon>
        <taxon>lamiids</taxon>
        <taxon>Solanales</taxon>
        <taxon>Solanaceae</taxon>
        <taxon>Solanoideae</taxon>
        <taxon>Hyoscyameae</taxon>
        <taxon>Anisodus</taxon>
    </lineage>
</organism>
<gene>
    <name evidence="2" type="ORF">RND71_036923</name>
</gene>
<sequence length="175" mass="20487">MEGSQRIVYSFLFQSPREDRRSENELDQAEPLVESDAQSAPPELTRYFGTYAKIARSYFDSEEEKRSGLGIPVGGQESRSKGCKRRLREREATRRASWRTVAQETIRSSPVTKRKRIRGREVAGKPSVCPQLYTLIRENFFASYRLKPRFGRSWGFPLPRIERRYFAFTRYTDSD</sequence>
<evidence type="ECO:0000256" key="1">
    <source>
        <dbReference type="SAM" id="MobiDB-lite"/>
    </source>
</evidence>